<dbReference type="Proteomes" id="UP000217250">
    <property type="component" value="Chromosome"/>
</dbReference>
<evidence type="ECO:0000313" key="4">
    <source>
        <dbReference type="Proteomes" id="UP000217250"/>
    </source>
</evidence>
<dbReference type="RefSeq" id="WP_095911054.1">
    <property type="nucleotide sequence ID" value="NZ_CP022386.1"/>
</dbReference>
<proteinExistence type="predicted"/>
<protein>
    <submittedName>
        <fullName evidence="3">Uncharacterized protein</fullName>
    </submittedName>
</protein>
<dbReference type="InterPro" id="IPR042103">
    <property type="entry name" value="SerRS_1_N_sf"/>
</dbReference>
<gene>
    <name evidence="3" type="ORF">CGC50_12415</name>
</gene>
<keyword evidence="1" id="KW-0175">Coiled coil</keyword>
<sequence>MKYVLLSALLGSALEEKKPLFGGEAYVSLTASQLAKVEAALAEKKEAATAEQVVALEQEIATLKAEKEKVATEGKALSEALGEAMALNDLKSNGDAIADIAALGKTCKEYGEKRPVHTQPSNDGREQQSGDEVVRMEDAHNQL</sequence>
<name>A0A250FUW2_9FLAO</name>
<dbReference type="Gene3D" id="1.10.287.40">
    <property type="entry name" value="Serine-tRNA synthetase, tRNA binding domain"/>
    <property type="match status" value="1"/>
</dbReference>
<accession>A0A250FUW2</accession>
<dbReference type="KEGG" id="cgh:CGC50_12415"/>
<dbReference type="GeneID" id="84809339"/>
<evidence type="ECO:0000256" key="2">
    <source>
        <dbReference type="SAM" id="MobiDB-lite"/>
    </source>
</evidence>
<dbReference type="EMBL" id="CP022386">
    <property type="protein sequence ID" value="ATA87858.1"/>
    <property type="molecule type" value="Genomic_DNA"/>
</dbReference>
<organism evidence="3 4">
    <name type="scientific">Capnocytophaga gingivalis</name>
    <dbReference type="NCBI Taxonomy" id="1017"/>
    <lineage>
        <taxon>Bacteria</taxon>
        <taxon>Pseudomonadati</taxon>
        <taxon>Bacteroidota</taxon>
        <taxon>Flavobacteriia</taxon>
        <taxon>Flavobacteriales</taxon>
        <taxon>Flavobacteriaceae</taxon>
        <taxon>Capnocytophaga</taxon>
    </lineage>
</organism>
<feature type="coiled-coil region" evidence="1">
    <location>
        <begin position="39"/>
        <end position="73"/>
    </location>
</feature>
<evidence type="ECO:0000313" key="3">
    <source>
        <dbReference type="EMBL" id="ATA87858.1"/>
    </source>
</evidence>
<dbReference type="AlphaFoldDB" id="A0A250FUW2"/>
<evidence type="ECO:0000256" key="1">
    <source>
        <dbReference type="SAM" id="Coils"/>
    </source>
</evidence>
<dbReference type="OrthoDB" id="10000004at2"/>
<reference evidence="4" key="1">
    <citation type="submission" date="2017-06" db="EMBL/GenBank/DDBJ databases">
        <title>Capnocytophaga spp. assemblies.</title>
        <authorList>
            <person name="Gulvik C.A."/>
        </authorList>
    </citation>
    <scope>NUCLEOTIDE SEQUENCE [LARGE SCALE GENOMIC DNA]</scope>
    <source>
        <strain evidence="4">H1496</strain>
    </source>
</reference>
<feature type="compositionally biased region" description="Basic and acidic residues" evidence="2">
    <location>
        <begin position="123"/>
        <end position="143"/>
    </location>
</feature>
<feature type="region of interest" description="Disordered" evidence="2">
    <location>
        <begin position="111"/>
        <end position="143"/>
    </location>
</feature>